<dbReference type="AlphaFoldDB" id="A0A392W0Z9"/>
<keyword evidence="3" id="KW-1185">Reference proteome</keyword>
<feature type="compositionally biased region" description="Low complexity" evidence="1">
    <location>
        <begin position="18"/>
        <end position="41"/>
    </location>
</feature>
<name>A0A392W0Z9_9FABA</name>
<dbReference type="EMBL" id="LXQA011305194">
    <property type="protein sequence ID" value="MCI92585.1"/>
    <property type="molecule type" value="Genomic_DNA"/>
</dbReference>
<feature type="non-terminal residue" evidence="2">
    <location>
        <position position="41"/>
    </location>
</feature>
<reference evidence="2 3" key="1">
    <citation type="journal article" date="2018" name="Front. Plant Sci.">
        <title>Red Clover (Trifolium pratense) and Zigzag Clover (T. medium) - A Picture of Genomic Similarities and Differences.</title>
        <authorList>
            <person name="Dluhosova J."/>
            <person name="Istvanek J."/>
            <person name="Nedelnik J."/>
            <person name="Repkova J."/>
        </authorList>
    </citation>
    <scope>NUCLEOTIDE SEQUENCE [LARGE SCALE GENOMIC DNA]</scope>
    <source>
        <strain evidence="3">cv. 10/8</strain>
        <tissue evidence="2">Leaf</tissue>
    </source>
</reference>
<evidence type="ECO:0000256" key="1">
    <source>
        <dbReference type="SAM" id="MobiDB-lite"/>
    </source>
</evidence>
<evidence type="ECO:0000313" key="2">
    <source>
        <dbReference type="EMBL" id="MCI92585.1"/>
    </source>
</evidence>
<proteinExistence type="predicted"/>
<dbReference type="Proteomes" id="UP000265520">
    <property type="component" value="Unassembled WGS sequence"/>
</dbReference>
<feature type="region of interest" description="Disordered" evidence="1">
    <location>
        <begin position="17"/>
        <end position="41"/>
    </location>
</feature>
<protein>
    <submittedName>
        <fullName evidence="2">Uncharacterized protein</fullName>
    </submittedName>
</protein>
<organism evidence="2 3">
    <name type="scientific">Trifolium medium</name>
    <dbReference type="NCBI Taxonomy" id="97028"/>
    <lineage>
        <taxon>Eukaryota</taxon>
        <taxon>Viridiplantae</taxon>
        <taxon>Streptophyta</taxon>
        <taxon>Embryophyta</taxon>
        <taxon>Tracheophyta</taxon>
        <taxon>Spermatophyta</taxon>
        <taxon>Magnoliopsida</taxon>
        <taxon>eudicotyledons</taxon>
        <taxon>Gunneridae</taxon>
        <taxon>Pentapetalae</taxon>
        <taxon>rosids</taxon>
        <taxon>fabids</taxon>
        <taxon>Fabales</taxon>
        <taxon>Fabaceae</taxon>
        <taxon>Papilionoideae</taxon>
        <taxon>50 kb inversion clade</taxon>
        <taxon>NPAAA clade</taxon>
        <taxon>Hologalegina</taxon>
        <taxon>IRL clade</taxon>
        <taxon>Trifolieae</taxon>
        <taxon>Trifolium</taxon>
    </lineage>
</organism>
<accession>A0A392W0Z9</accession>
<evidence type="ECO:0000313" key="3">
    <source>
        <dbReference type="Proteomes" id="UP000265520"/>
    </source>
</evidence>
<comment type="caution">
    <text evidence="2">The sequence shown here is derived from an EMBL/GenBank/DDBJ whole genome shotgun (WGS) entry which is preliminary data.</text>
</comment>
<sequence length="41" mass="3940">MANLSSAEAIKPLHLRSRCSSSSGGASAGGASSAIRSSCCA</sequence>